<feature type="region of interest" description="Disordered" evidence="7">
    <location>
        <begin position="223"/>
        <end position="248"/>
    </location>
</feature>
<evidence type="ECO:0000256" key="2">
    <source>
        <dbReference type="ARBA" id="ARBA00006190"/>
    </source>
</evidence>
<comment type="caution">
    <text evidence="8">The sequence shown here is derived from an EMBL/GenBank/DDBJ whole genome shotgun (WGS) entry which is preliminary data.</text>
</comment>
<evidence type="ECO:0000313" key="8">
    <source>
        <dbReference type="EMBL" id="KAH8697088.1"/>
    </source>
</evidence>
<accession>A0AAD4KNT7</accession>
<dbReference type="GO" id="GO:0005771">
    <property type="term" value="C:multivesicular body"/>
    <property type="evidence" value="ECO:0007669"/>
    <property type="project" value="TreeGrafter"/>
</dbReference>
<keyword evidence="6" id="KW-0175">Coiled coil</keyword>
<keyword evidence="9" id="KW-1185">Reference proteome</keyword>
<keyword evidence="3" id="KW-0967">Endosome</keyword>
<evidence type="ECO:0000256" key="1">
    <source>
        <dbReference type="ARBA" id="ARBA00004177"/>
    </source>
</evidence>
<feature type="coiled-coil region" evidence="6">
    <location>
        <begin position="61"/>
        <end position="95"/>
    </location>
</feature>
<dbReference type="GO" id="GO:0032511">
    <property type="term" value="P:late endosome to vacuole transport via multivesicular body sorting pathway"/>
    <property type="evidence" value="ECO:0007669"/>
    <property type="project" value="TreeGrafter"/>
</dbReference>
<evidence type="ECO:0000313" key="9">
    <source>
        <dbReference type="Proteomes" id="UP001201262"/>
    </source>
</evidence>
<reference evidence="8" key="1">
    <citation type="submission" date="2021-12" db="EMBL/GenBank/DDBJ databases">
        <title>Convergent genome expansion in fungi linked to evolution of root-endophyte symbiosis.</title>
        <authorList>
            <consortium name="DOE Joint Genome Institute"/>
            <person name="Ke Y.-H."/>
            <person name="Bonito G."/>
            <person name="Liao H.-L."/>
            <person name="Looney B."/>
            <person name="Rojas-Flechas A."/>
            <person name="Nash J."/>
            <person name="Hameed K."/>
            <person name="Schadt C."/>
            <person name="Martin F."/>
            <person name="Crous P.W."/>
            <person name="Miettinen O."/>
            <person name="Magnuson J.K."/>
            <person name="Labbe J."/>
            <person name="Jacobson D."/>
            <person name="Doktycz M.J."/>
            <person name="Veneault-Fourrey C."/>
            <person name="Kuo A."/>
            <person name="Mondo S."/>
            <person name="Calhoun S."/>
            <person name="Riley R."/>
            <person name="Ohm R."/>
            <person name="LaButti K."/>
            <person name="Andreopoulos B."/>
            <person name="Pangilinan J."/>
            <person name="Nolan M."/>
            <person name="Tritt A."/>
            <person name="Clum A."/>
            <person name="Lipzen A."/>
            <person name="Daum C."/>
            <person name="Barry K."/>
            <person name="Grigoriev I.V."/>
            <person name="Vilgalys R."/>
        </authorList>
    </citation>
    <scope>NUCLEOTIDE SEQUENCE</scope>
    <source>
        <strain evidence="8">PMI_201</strain>
    </source>
</reference>
<proteinExistence type="inferred from homology"/>
<dbReference type="GeneID" id="70252411"/>
<dbReference type="AlphaFoldDB" id="A0AAD4KNT7"/>
<evidence type="ECO:0000256" key="7">
    <source>
        <dbReference type="SAM" id="MobiDB-lite"/>
    </source>
</evidence>
<evidence type="ECO:0000256" key="4">
    <source>
        <dbReference type="ARBA" id="ARBA00040017"/>
    </source>
</evidence>
<dbReference type="GO" id="GO:0009898">
    <property type="term" value="C:cytoplasmic side of plasma membrane"/>
    <property type="evidence" value="ECO:0007669"/>
    <property type="project" value="TreeGrafter"/>
</dbReference>
<comment type="subcellular location">
    <subcellularLocation>
        <location evidence="1">Endosome</location>
    </subcellularLocation>
</comment>
<dbReference type="Proteomes" id="UP001201262">
    <property type="component" value="Unassembled WGS sequence"/>
</dbReference>
<evidence type="ECO:0000256" key="3">
    <source>
        <dbReference type="ARBA" id="ARBA00022753"/>
    </source>
</evidence>
<dbReference type="PANTHER" id="PTHR22761">
    <property type="entry name" value="CHARGED MULTIVESICULAR BODY PROTEIN"/>
    <property type="match status" value="1"/>
</dbReference>
<dbReference type="Pfam" id="PF03357">
    <property type="entry name" value="Snf7"/>
    <property type="match status" value="1"/>
</dbReference>
<dbReference type="RefSeq" id="XP_046071789.1">
    <property type="nucleotide sequence ID" value="XM_046222124.1"/>
</dbReference>
<evidence type="ECO:0000256" key="6">
    <source>
        <dbReference type="SAM" id="Coils"/>
    </source>
</evidence>
<organism evidence="8 9">
    <name type="scientific">Talaromyces proteolyticus</name>
    <dbReference type="NCBI Taxonomy" id="1131652"/>
    <lineage>
        <taxon>Eukaryota</taxon>
        <taxon>Fungi</taxon>
        <taxon>Dikarya</taxon>
        <taxon>Ascomycota</taxon>
        <taxon>Pezizomycotina</taxon>
        <taxon>Eurotiomycetes</taxon>
        <taxon>Eurotiomycetidae</taxon>
        <taxon>Eurotiales</taxon>
        <taxon>Trichocomaceae</taxon>
        <taxon>Talaromyces</taxon>
        <taxon>Talaromyces sect. Bacilispori</taxon>
    </lineage>
</organism>
<evidence type="ECO:0000256" key="5">
    <source>
        <dbReference type="ARBA" id="ARBA00042586"/>
    </source>
</evidence>
<gene>
    <name evidence="8" type="ORF">BGW36DRAFT_461130</name>
</gene>
<dbReference type="GO" id="GO:0006900">
    <property type="term" value="P:vesicle budding from membrane"/>
    <property type="evidence" value="ECO:0007669"/>
    <property type="project" value="TreeGrafter"/>
</dbReference>
<dbReference type="PANTHER" id="PTHR22761:SF10">
    <property type="entry name" value="GH13992P"/>
    <property type="match status" value="1"/>
</dbReference>
<dbReference type="Gene3D" id="6.10.250.1710">
    <property type="match status" value="1"/>
</dbReference>
<name>A0AAD4KNT7_9EURO</name>
<sequence length="248" mass="27963">MWSSWFGGQSAQKRKDAPKEAILGLRGQLEMLQKRQAHLESQIVDQDAIARKNVSSNKNAAKAALRRKKLHEKNLEQTQTQIMQLEQQVYSIEAANINQETLHAMDQAGSAMKRMHDGLTMEKVDSMMDKLREQQQLAEEIGNVITQNHIGEQPDEDELEDELEALEQEAMDAKMLKTGTVPVADQLERLPAAANGERKFGILSHPHSFLHNSNITNPILSVKGKSKQTEEEDEEAELEKLRAEMAMS</sequence>
<dbReference type="Gene3D" id="1.10.287.1060">
    <property type="entry name" value="ESAT-6-like"/>
    <property type="match status" value="1"/>
</dbReference>
<comment type="similarity">
    <text evidence="2">Belongs to the SNF7 family.</text>
</comment>
<protein>
    <recommendedName>
        <fullName evidence="4">Vacuolar-sorting protein SNF7</fullName>
    </recommendedName>
    <alternativeName>
        <fullName evidence="5">Vacuolar protein-sorting-associated protein 32</fullName>
    </alternativeName>
</protein>
<dbReference type="GO" id="GO:0000815">
    <property type="term" value="C:ESCRT III complex"/>
    <property type="evidence" value="ECO:0007669"/>
    <property type="project" value="TreeGrafter"/>
</dbReference>
<feature type="coiled-coil region" evidence="6">
    <location>
        <begin position="121"/>
        <end position="176"/>
    </location>
</feature>
<dbReference type="InterPro" id="IPR005024">
    <property type="entry name" value="Snf7_fam"/>
</dbReference>
<feature type="compositionally biased region" description="Basic and acidic residues" evidence="7">
    <location>
        <begin position="238"/>
        <end position="248"/>
    </location>
</feature>
<dbReference type="EMBL" id="JAJTJA010000006">
    <property type="protein sequence ID" value="KAH8697088.1"/>
    <property type="molecule type" value="Genomic_DNA"/>
</dbReference>